<dbReference type="RefSeq" id="WP_250199825.1">
    <property type="nucleotide sequence ID" value="NZ_CP097636.1"/>
</dbReference>
<dbReference type="PROSITE" id="PS50977">
    <property type="entry name" value="HTH_TETR_2"/>
    <property type="match status" value="1"/>
</dbReference>
<sequence length="193" mass="21103">MARPRTVDREYILDVAEGVAAATGAAGLSFGAVAAAAGMSKASVQSAFGTRESLIEAMLDRWLAQETARFTAKAGESPSLKVRVLAHIANTSEESEVSMQRAATLLACLAGSDSQVGAVARWYTTRVGDLSVRNDEERRLRLAFLAAEGAFFMRYVVGYSMCTERWSDIFEDLTRMAGEPERKQDRQGRRKQL</sequence>
<proteinExistence type="predicted"/>
<dbReference type="InterPro" id="IPR041479">
    <property type="entry name" value="TetR_CgmR_C"/>
</dbReference>
<dbReference type="PANTHER" id="PTHR47506:SF6">
    <property type="entry name" value="HTH-TYPE TRANSCRIPTIONAL REPRESSOR NEMR"/>
    <property type="match status" value="1"/>
</dbReference>
<feature type="domain" description="HTH tetR-type" evidence="5">
    <location>
        <begin position="6"/>
        <end position="66"/>
    </location>
</feature>
<reference evidence="6" key="1">
    <citation type="submission" date="2022-05" db="EMBL/GenBank/DDBJ databases">
        <title>An RpoN-dependent PEP-CTERM gene is involved in floc formation of an Aquincola tertiaricarbonis strain.</title>
        <authorList>
            <person name="Qiu D."/>
            <person name="Xia M."/>
        </authorList>
    </citation>
    <scope>NUCLEOTIDE SEQUENCE</scope>
    <source>
        <strain evidence="6">RN12</strain>
    </source>
</reference>
<name>A0ABY4SE77_AQUTE</name>
<gene>
    <name evidence="6" type="ORF">MW290_22100</name>
</gene>
<dbReference type="PANTHER" id="PTHR47506">
    <property type="entry name" value="TRANSCRIPTIONAL REGULATORY PROTEIN"/>
    <property type="match status" value="1"/>
</dbReference>
<evidence type="ECO:0000313" key="6">
    <source>
        <dbReference type="EMBL" id="URI11632.1"/>
    </source>
</evidence>
<evidence type="ECO:0000259" key="5">
    <source>
        <dbReference type="PROSITE" id="PS50977"/>
    </source>
</evidence>
<protein>
    <submittedName>
        <fullName evidence="6">TetR family transcriptional regulator</fullName>
    </submittedName>
</protein>
<evidence type="ECO:0000313" key="7">
    <source>
        <dbReference type="Proteomes" id="UP001056201"/>
    </source>
</evidence>
<keyword evidence="3" id="KW-0804">Transcription</keyword>
<evidence type="ECO:0000256" key="3">
    <source>
        <dbReference type="ARBA" id="ARBA00023163"/>
    </source>
</evidence>
<feature type="DNA-binding region" description="H-T-H motif" evidence="4">
    <location>
        <begin position="29"/>
        <end position="48"/>
    </location>
</feature>
<accession>A0ABY4SE77</accession>
<dbReference type="EMBL" id="CP097636">
    <property type="protein sequence ID" value="URI11632.1"/>
    <property type="molecule type" value="Genomic_DNA"/>
</dbReference>
<dbReference type="SUPFAM" id="SSF46689">
    <property type="entry name" value="Homeodomain-like"/>
    <property type="match status" value="1"/>
</dbReference>
<dbReference type="Proteomes" id="UP001056201">
    <property type="component" value="Chromosome 2"/>
</dbReference>
<evidence type="ECO:0000256" key="2">
    <source>
        <dbReference type="ARBA" id="ARBA00023125"/>
    </source>
</evidence>
<evidence type="ECO:0000256" key="4">
    <source>
        <dbReference type="PROSITE-ProRule" id="PRU00335"/>
    </source>
</evidence>
<dbReference type="Pfam" id="PF17937">
    <property type="entry name" value="TetR_C_28"/>
    <property type="match status" value="1"/>
</dbReference>
<dbReference type="InterPro" id="IPR001647">
    <property type="entry name" value="HTH_TetR"/>
</dbReference>
<organism evidence="6 7">
    <name type="scientific">Aquincola tertiaricarbonis</name>
    <dbReference type="NCBI Taxonomy" id="391953"/>
    <lineage>
        <taxon>Bacteria</taxon>
        <taxon>Pseudomonadati</taxon>
        <taxon>Pseudomonadota</taxon>
        <taxon>Betaproteobacteria</taxon>
        <taxon>Burkholderiales</taxon>
        <taxon>Sphaerotilaceae</taxon>
        <taxon>Aquincola</taxon>
    </lineage>
</organism>
<dbReference type="Pfam" id="PF00440">
    <property type="entry name" value="TetR_N"/>
    <property type="match status" value="1"/>
</dbReference>
<keyword evidence="2 4" id="KW-0238">DNA-binding</keyword>
<dbReference type="Gene3D" id="1.10.357.10">
    <property type="entry name" value="Tetracycline Repressor, domain 2"/>
    <property type="match status" value="1"/>
</dbReference>
<evidence type="ECO:0000256" key="1">
    <source>
        <dbReference type="ARBA" id="ARBA00023015"/>
    </source>
</evidence>
<keyword evidence="1" id="KW-0805">Transcription regulation</keyword>
<dbReference type="InterPro" id="IPR009057">
    <property type="entry name" value="Homeodomain-like_sf"/>
</dbReference>
<keyword evidence="7" id="KW-1185">Reference proteome</keyword>